<reference evidence="2 3" key="1">
    <citation type="submission" date="2017-05" db="EMBL/GenBank/DDBJ databases">
        <title>Vagococcus spp. assemblies.</title>
        <authorList>
            <person name="Gulvik C.A."/>
        </authorList>
    </citation>
    <scope>NUCLEOTIDE SEQUENCE [LARGE SCALE GENOMIC DNA]</scope>
    <source>
        <strain evidence="2 3">LMG 24798</strain>
    </source>
</reference>
<protein>
    <recommendedName>
        <fullName evidence="4">ABC transporter permease</fullName>
    </recommendedName>
</protein>
<feature type="transmembrane region" description="Helical" evidence="1">
    <location>
        <begin position="117"/>
        <end position="144"/>
    </location>
</feature>
<feature type="transmembrane region" description="Helical" evidence="1">
    <location>
        <begin position="184"/>
        <end position="203"/>
    </location>
</feature>
<dbReference type="AlphaFoldDB" id="A0A430APD4"/>
<feature type="transmembrane region" description="Helical" evidence="1">
    <location>
        <begin position="234"/>
        <end position="255"/>
    </location>
</feature>
<dbReference type="OrthoDB" id="4187110at2"/>
<feature type="transmembrane region" description="Helical" evidence="1">
    <location>
        <begin position="156"/>
        <end position="177"/>
    </location>
</feature>
<accession>A0A430APD4</accession>
<keyword evidence="1" id="KW-0812">Transmembrane</keyword>
<dbReference type="EMBL" id="NGKC01000015">
    <property type="protein sequence ID" value="RSU09916.1"/>
    <property type="molecule type" value="Genomic_DNA"/>
</dbReference>
<dbReference type="GO" id="GO:0140359">
    <property type="term" value="F:ABC-type transporter activity"/>
    <property type="evidence" value="ECO:0007669"/>
    <property type="project" value="InterPro"/>
</dbReference>
<gene>
    <name evidence="2" type="ORF">CBF27_11490</name>
</gene>
<evidence type="ECO:0000313" key="2">
    <source>
        <dbReference type="EMBL" id="RSU09916.1"/>
    </source>
</evidence>
<dbReference type="GO" id="GO:0005886">
    <property type="term" value="C:plasma membrane"/>
    <property type="evidence" value="ECO:0007669"/>
    <property type="project" value="UniProtKB-SubCell"/>
</dbReference>
<sequence>MTAFNTLFKNELRQSVTDKKIVWLPLVMALLGISQPLVLAFLPEIMAQVGGIESAGIIIQKINYSGAEVLNSTLSSQFDQLGLFIIIVAFANVVLADKKNGMLDYLLTKPVSGTAYILSKWAAACLITAVSLAVGFGLSCYYTAIYFSSPSVQRTAAGLAVYLLWLMLVLGVTVFASTVCRGQAVATIIPLGAAVLLQLIAGLELKLNRYNPAGVSRQAANLLLGDRLSPDFKVQAAVLVMCLCGLMGALCYLLAGRYVSTGKEGET</sequence>
<feature type="transmembrane region" description="Helical" evidence="1">
    <location>
        <begin position="78"/>
        <end position="96"/>
    </location>
</feature>
<evidence type="ECO:0000313" key="3">
    <source>
        <dbReference type="Proteomes" id="UP000286773"/>
    </source>
</evidence>
<dbReference type="PANTHER" id="PTHR37305:SF1">
    <property type="entry name" value="MEMBRANE PROTEIN"/>
    <property type="match status" value="1"/>
</dbReference>
<dbReference type="Pfam" id="PF12679">
    <property type="entry name" value="ABC2_membrane_2"/>
    <property type="match status" value="1"/>
</dbReference>
<feature type="transmembrane region" description="Helical" evidence="1">
    <location>
        <begin position="21"/>
        <end position="42"/>
    </location>
</feature>
<proteinExistence type="predicted"/>
<organism evidence="2 3">
    <name type="scientific">Vagococcus acidifermentans</name>
    <dbReference type="NCBI Taxonomy" id="564710"/>
    <lineage>
        <taxon>Bacteria</taxon>
        <taxon>Bacillati</taxon>
        <taxon>Bacillota</taxon>
        <taxon>Bacilli</taxon>
        <taxon>Lactobacillales</taxon>
        <taxon>Enterococcaceae</taxon>
        <taxon>Vagococcus</taxon>
    </lineage>
</organism>
<comment type="caution">
    <text evidence="2">The sequence shown here is derived from an EMBL/GenBank/DDBJ whole genome shotgun (WGS) entry which is preliminary data.</text>
</comment>
<dbReference type="PANTHER" id="PTHR37305">
    <property type="entry name" value="INTEGRAL MEMBRANE PROTEIN-RELATED"/>
    <property type="match status" value="1"/>
</dbReference>
<name>A0A430APD4_9ENTE</name>
<dbReference type="RefSeq" id="WP_126814463.1">
    <property type="nucleotide sequence ID" value="NZ_NGKC01000015.1"/>
</dbReference>
<dbReference type="Proteomes" id="UP000286773">
    <property type="component" value="Unassembled WGS sequence"/>
</dbReference>
<keyword evidence="1" id="KW-0472">Membrane</keyword>
<evidence type="ECO:0008006" key="4">
    <source>
        <dbReference type="Google" id="ProtNLM"/>
    </source>
</evidence>
<keyword evidence="3" id="KW-1185">Reference proteome</keyword>
<evidence type="ECO:0000256" key="1">
    <source>
        <dbReference type="SAM" id="Phobius"/>
    </source>
</evidence>
<keyword evidence="1" id="KW-1133">Transmembrane helix</keyword>